<evidence type="ECO:0000313" key="1">
    <source>
        <dbReference type="EMBL" id="CAK5067778.1"/>
    </source>
</evidence>
<gene>
    <name evidence="1" type="ORF">MENTE1834_LOCUS17933</name>
</gene>
<protein>
    <submittedName>
        <fullName evidence="1">Uncharacterized protein</fullName>
    </submittedName>
</protein>
<organism evidence="1 2">
    <name type="scientific">Meloidogyne enterolobii</name>
    <name type="common">Root-knot nematode worm</name>
    <name type="synonym">Meloidogyne mayaguensis</name>
    <dbReference type="NCBI Taxonomy" id="390850"/>
    <lineage>
        <taxon>Eukaryota</taxon>
        <taxon>Metazoa</taxon>
        <taxon>Ecdysozoa</taxon>
        <taxon>Nematoda</taxon>
        <taxon>Chromadorea</taxon>
        <taxon>Rhabditida</taxon>
        <taxon>Tylenchina</taxon>
        <taxon>Tylenchomorpha</taxon>
        <taxon>Tylenchoidea</taxon>
        <taxon>Meloidogynidae</taxon>
        <taxon>Meloidogyninae</taxon>
        <taxon>Meloidogyne</taxon>
    </lineage>
</organism>
<sequence length="180" mass="20182">MAYFRLGKCTICHTRLSTDNIYSLKNCNHTYHKKCITRWIEGGSETCPRCRAHTTLDDIKQFFIEEAGDSSQESDDEDEFTEGTSNVVIPTPAGKNTVLDLKNKVYERKGHTVGEQRLVRENMVHPKVPPSYIGAPWYGSIQLVEVHRSRPVARIFFRGGGGGAKGGKFFLRQIFGAEGA</sequence>
<name>A0ACB0YY45_MELEN</name>
<dbReference type="EMBL" id="CAVMJV010000020">
    <property type="protein sequence ID" value="CAK5067778.1"/>
    <property type="molecule type" value="Genomic_DNA"/>
</dbReference>
<accession>A0ACB0YY45</accession>
<dbReference type="Proteomes" id="UP001497535">
    <property type="component" value="Unassembled WGS sequence"/>
</dbReference>
<evidence type="ECO:0000313" key="2">
    <source>
        <dbReference type="Proteomes" id="UP001497535"/>
    </source>
</evidence>
<comment type="caution">
    <text evidence="1">The sequence shown here is derived from an EMBL/GenBank/DDBJ whole genome shotgun (WGS) entry which is preliminary data.</text>
</comment>
<proteinExistence type="predicted"/>
<keyword evidence="2" id="KW-1185">Reference proteome</keyword>
<reference evidence="1" key="1">
    <citation type="submission" date="2023-11" db="EMBL/GenBank/DDBJ databases">
        <authorList>
            <person name="Poullet M."/>
        </authorList>
    </citation>
    <scope>NUCLEOTIDE SEQUENCE</scope>
    <source>
        <strain evidence="1">E1834</strain>
    </source>
</reference>